<accession>W7J688</accession>
<dbReference type="Proteomes" id="UP000019277">
    <property type="component" value="Unassembled WGS sequence"/>
</dbReference>
<sequence>MLGLDEVVGVGLGVSEAGLGGLPELHAARTAMLIAPTNARPAHE</sequence>
<keyword evidence="2" id="KW-1185">Reference proteome</keyword>
<proteinExistence type="predicted"/>
<dbReference type="STRING" id="909613.UO65_0134"/>
<reference evidence="1 2" key="1">
    <citation type="journal article" date="2014" name="Genome Announc.">
        <title>Draft Genome Sequence of the Antitrypanosomally Active Sponge-Associated Bacterium Actinokineospora sp. Strain EG49.</title>
        <authorList>
            <person name="Harjes J."/>
            <person name="Ryu T."/>
            <person name="Abdelmohsen U.R."/>
            <person name="Moitinho-Silva L."/>
            <person name="Horn H."/>
            <person name="Ravasi T."/>
            <person name="Hentschel U."/>
        </authorList>
    </citation>
    <scope>NUCLEOTIDE SEQUENCE [LARGE SCALE GENOMIC DNA]</scope>
    <source>
        <strain evidence="1 2">EG49</strain>
    </source>
</reference>
<protein>
    <submittedName>
        <fullName evidence="1">Uncharacterized protein</fullName>
    </submittedName>
</protein>
<comment type="caution">
    <text evidence="1">The sequence shown here is derived from an EMBL/GenBank/DDBJ whole genome shotgun (WGS) entry which is preliminary data.</text>
</comment>
<name>W7J688_9PSEU</name>
<organism evidence="1 2">
    <name type="scientific">Actinokineospora spheciospongiae</name>
    <dbReference type="NCBI Taxonomy" id="909613"/>
    <lineage>
        <taxon>Bacteria</taxon>
        <taxon>Bacillati</taxon>
        <taxon>Actinomycetota</taxon>
        <taxon>Actinomycetes</taxon>
        <taxon>Pseudonocardiales</taxon>
        <taxon>Pseudonocardiaceae</taxon>
        <taxon>Actinokineospora</taxon>
    </lineage>
</organism>
<gene>
    <name evidence="1" type="ORF">UO65_0134</name>
</gene>
<evidence type="ECO:0000313" key="2">
    <source>
        <dbReference type="Proteomes" id="UP000019277"/>
    </source>
</evidence>
<dbReference type="AlphaFoldDB" id="W7J688"/>
<dbReference type="EMBL" id="AYXG01000004">
    <property type="protein sequence ID" value="EWC64527.1"/>
    <property type="molecule type" value="Genomic_DNA"/>
</dbReference>
<evidence type="ECO:0000313" key="1">
    <source>
        <dbReference type="EMBL" id="EWC64527.1"/>
    </source>
</evidence>